<dbReference type="Proteomes" id="UP000189464">
    <property type="component" value="Chromosome"/>
</dbReference>
<dbReference type="STRING" id="1833852.B0537_05810"/>
<protein>
    <submittedName>
        <fullName evidence="1">Uncharacterized protein</fullName>
    </submittedName>
</protein>
<gene>
    <name evidence="1" type="ORF">B0537_05810</name>
</gene>
<keyword evidence="2" id="KW-1185">Reference proteome</keyword>
<reference evidence="1 2" key="1">
    <citation type="journal article" date="2016" name="Int. J. Syst. Evol. Microbiol.">
        <title>Desulfotomaculum ferrireducens sp. nov., a moderately thermophilic sulfate-reducing and dissimilatory Fe(III)-reducing bacterium isolated from compost.</title>
        <authorList>
            <person name="Yang G."/>
            <person name="Guo J."/>
            <person name="Zhuang L."/>
            <person name="Yuan Y."/>
            <person name="Zhou S."/>
        </authorList>
    </citation>
    <scope>NUCLEOTIDE SEQUENCE [LARGE SCALE GENOMIC DNA]</scope>
    <source>
        <strain evidence="1 2">GSS09</strain>
    </source>
</reference>
<dbReference type="KEGG" id="dfg:B0537_05810"/>
<evidence type="ECO:0000313" key="1">
    <source>
        <dbReference type="EMBL" id="AQS58642.1"/>
    </source>
</evidence>
<sequence length="106" mass="12286">MNDKLKNYYKNNFLFTGHRMVVPLAGEKFQHSCGQCKYYVKVIGQQESRRICLAGVKAYRQRQRRVPESIDIMELMLLLGKEALEAMAAKRVSHNTMACGTFEQRI</sequence>
<dbReference type="OrthoDB" id="1725862at2"/>
<accession>A0A1S6IV73</accession>
<dbReference type="EMBL" id="CP019698">
    <property type="protein sequence ID" value="AQS58642.1"/>
    <property type="molecule type" value="Genomic_DNA"/>
</dbReference>
<name>A0A1S6IV73_9FIRM</name>
<proteinExistence type="predicted"/>
<dbReference type="AlphaFoldDB" id="A0A1S6IV73"/>
<dbReference type="RefSeq" id="WP_077713591.1">
    <property type="nucleotide sequence ID" value="NZ_CP019698.1"/>
</dbReference>
<evidence type="ECO:0000313" key="2">
    <source>
        <dbReference type="Proteomes" id="UP000189464"/>
    </source>
</evidence>
<organism evidence="1 2">
    <name type="scientific">Desulforamulus ferrireducens</name>
    <dbReference type="NCBI Taxonomy" id="1833852"/>
    <lineage>
        <taxon>Bacteria</taxon>
        <taxon>Bacillati</taxon>
        <taxon>Bacillota</taxon>
        <taxon>Clostridia</taxon>
        <taxon>Eubacteriales</taxon>
        <taxon>Peptococcaceae</taxon>
        <taxon>Desulforamulus</taxon>
    </lineage>
</organism>